<keyword evidence="2" id="KW-1185">Reference proteome</keyword>
<gene>
    <name evidence="1" type="ORF">KDI_55580</name>
</gene>
<sequence length="184" mass="21121">MDGQDVEVYLQSFGEELKGRGFQDPIDILIVGGVHMVMHVENRPSTEDIDFRFLSDGLDLTKLPLTKQEKIFRAAINAVAKSHGLPRHWLNDDAGPFVEEYVEEPVRTFWRSFGPLQVYFTDNATMLVYKLMGYSPKQKPDVYALAEVLEISTYTQVKALVDQLVLPETQAEYEVEYTIRLLFK</sequence>
<dbReference type="AlphaFoldDB" id="A0A5A5TLQ5"/>
<reference evidence="1 2" key="1">
    <citation type="submission" date="2019-01" db="EMBL/GenBank/DDBJ databases">
        <title>Draft genome sequence of Dictyobacter sp. Uno17.</title>
        <authorList>
            <person name="Wang C.M."/>
            <person name="Zheng Y."/>
            <person name="Sakai Y."/>
            <person name="Abe K."/>
            <person name="Yokota A."/>
            <person name="Yabe S."/>
        </authorList>
    </citation>
    <scope>NUCLEOTIDE SEQUENCE [LARGE SCALE GENOMIC DNA]</scope>
    <source>
        <strain evidence="1 2">Uno17</strain>
    </source>
</reference>
<organism evidence="1 2">
    <name type="scientific">Dictyobacter arantiisoli</name>
    <dbReference type="NCBI Taxonomy" id="2014874"/>
    <lineage>
        <taxon>Bacteria</taxon>
        <taxon>Bacillati</taxon>
        <taxon>Chloroflexota</taxon>
        <taxon>Ktedonobacteria</taxon>
        <taxon>Ktedonobacterales</taxon>
        <taxon>Dictyobacteraceae</taxon>
        <taxon>Dictyobacter</taxon>
    </lineage>
</organism>
<evidence type="ECO:0000313" key="2">
    <source>
        <dbReference type="Proteomes" id="UP000322530"/>
    </source>
</evidence>
<accession>A0A5A5TLQ5</accession>
<evidence type="ECO:0000313" key="1">
    <source>
        <dbReference type="EMBL" id="GCF11994.1"/>
    </source>
</evidence>
<dbReference type="Proteomes" id="UP000322530">
    <property type="component" value="Unassembled WGS sequence"/>
</dbReference>
<comment type="caution">
    <text evidence="1">The sequence shown here is derived from an EMBL/GenBank/DDBJ whole genome shotgun (WGS) entry which is preliminary data.</text>
</comment>
<protein>
    <submittedName>
        <fullName evidence="1">Uncharacterized protein</fullName>
    </submittedName>
</protein>
<dbReference type="EMBL" id="BIXY01000198">
    <property type="protein sequence ID" value="GCF11994.1"/>
    <property type="molecule type" value="Genomic_DNA"/>
</dbReference>
<name>A0A5A5TLQ5_9CHLR</name>
<dbReference type="OrthoDB" id="155244at2"/>
<proteinExistence type="predicted"/>
<dbReference type="RefSeq" id="WP_149404785.1">
    <property type="nucleotide sequence ID" value="NZ_BIXY01000198.1"/>
</dbReference>